<keyword evidence="29" id="KW-1185">Reference proteome</keyword>
<feature type="compositionally biased region" description="Low complexity" evidence="25">
    <location>
        <begin position="717"/>
        <end position="727"/>
    </location>
</feature>
<organism evidence="29 30">
    <name type="scientific">Ictalurus punctatus</name>
    <name type="common">Channel catfish</name>
    <name type="synonym">Silurus punctatus</name>
    <dbReference type="NCBI Taxonomy" id="7998"/>
    <lineage>
        <taxon>Eukaryota</taxon>
        <taxon>Metazoa</taxon>
        <taxon>Chordata</taxon>
        <taxon>Craniata</taxon>
        <taxon>Vertebrata</taxon>
        <taxon>Euteleostomi</taxon>
        <taxon>Actinopterygii</taxon>
        <taxon>Neopterygii</taxon>
        <taxon>Teleostei</taxon>
        <taxon>Ostariophysi</taxon>
        <taxon>Siluriformes</taxon>
        <taxon>Ictaluridae</taxon>
        <taxon>Ictalurus</taxon>
    </lineage>
</organism>
<dbReference type="InterPro" id="IPR025766">
    <property type="entry name" value="ADD"/>
</dbReference>
<feature type="compositionally biased region" description="Basic and acidic residues" evidence="25">
    <location>
        <begin position="988"/>
        <end position="998"/>
    </location>
</feature>
<gene>
    <name evidence="30" type="primary">atrx</name>
</gene>
<keyword evidence="18" id="KW-0238">DNA-binding</keyword>
<feature type="region of interest" description="Disordered" evidence="25">
    <location>
        <begin position="589"/>
        <end position="1112"/>
    </location>
</feature>
<keyword evidence="7" id="KW-0597">Phosphoprotein</keyword>
<evidence type="ECO:0000256" key="24">
    <source>
        <dbReference type="SAM" id="Coils"/>
    </source>
</evidence>
<dbReference type="GeneID" id="108268794"/>
<dbReference type="FunFam" id="3.40.50.300:FF:000377">
    <property type="entry name" value="transcriptional regulator ATRX isoform X1"/>
    <property type="match status" value="1"/>
</dbReference>
<dbReference type="PROSITE" id="PS51533">
    <property type="entry name" value="ADD"/>
    <property type="match status" value="1"/>
</dbReference>
<dbReference type="GO" id="GO:0003678">
    <property type="term" value="F:DNA helicase activity"/>
    <property type="evidence" value="ECO:0007669"/>
    <property type="project" value="UniProtKB-EC"/>
</dbReference>
<feature type="compositionally biased region" description="Basic and acidic residues" evidence="25">
    <location>
        <begin position="1052"/>
        <end position="1064"/>
    </location>
</feature>
<feature type="compositionally biased region" description="Basic and acidic residues" evidence="25">
    <location>
        <begin position="699"/>
        <end position="709"/>
    </location>
</feature>
<keyword evidence="5" id="KW-0158">Chromosome</keyword>
<dbReference type="EC" id="3.6.4.12" evidence="4"/>
<keyword evidence="14" id="KW-0862">Zinc</keyword>
<feature type="compositionally biased region" description="Polar residues" evidence="25">
    <location>
        <begin position="34"/>
        <end position="49"/>
    </location>
</feature>
<feature type="compositionally biased region" description="Basic and acidic residues" evidence="25">
    <location>
        <begin position="741"/>
        <end position="758"/>
    </location>
</feature>
<dbReference type="CDD" id="cd18068">
    <property type="entry name" value="DEXHc_ATRX"/>
    <property type="match status" value="1"/>
</dbReference>
<dbReference type="Pfam" id="PF17981">
    <property type="entry name" value="ADD_ATRX"/>
    <property type="match status" value="1"/>
</dbReference>
<evidence type="ECO:0000259" key="27">
    <source>
        <dbReference type="PROSITE" id="PS51194"/>
    </source>
</evidence>
<evidence type="ECO:0000256" key="1">
    <source>
        <dbReference type="ARBA" id="ARBA00004123"/>
    </source>
</evidence>
<keyword evidence="19" id="KW-0234">DNA repair</keyword>
<evidence type="ECO:0000256" key="17">
    <source>
        <dbReference type="ARBA" id="ARBA00022895"/>
    </source>
</evidence>
<feature type="region of interest" description="Disordered" evidence="25">
    <location>
        <begin position="1541"/>
        <end position="1619"/>
    </location>
</feature>
<dbReference type="Gene3D" id="3.40.50.10810">
    <property type="entry name" value="Tandem AAA-ATPase domain"/>
    <property type="match status" value="1"/>
</dbReference>
<evidence type="ECO:0000259" key="26">
    <source>
        <dbReference type="PROSITE" id="PS51192"/>
    </source>
</evidence>
<reference evidence="29" key="1">
    <citation type="journal article" date="2016" name="Nat. Commun.">
        <title>The channel catfish genome sequence provides insights into the evolution of scale formation in teleosts.</title>
        <authorList>
            <person name="Liu Z."/>
            <person name="Liu S."/>
            <person name="Yao J."/>
            <person name="Bao L."/>
            <person name="Zhang J."/>
            <person name="Li Y."/>
            <person name="Jiang C."/>
            <person name="Sun L."/>
            <person name="Wang R."/>
            <person name="Zhang Y."/>
            <person name="Zhou T."/>
            <person name="Zeng Q."/>
            <person name="Fu Q."/>
            <person name="Gao S."/>
            <person name="Li N."/>
            <person name="Koren S."/>
            <person name="Jiang Y."/>
            <person name="Zimin A."/>
            <person name="Xu P."/>
            <person name="Phillippy A.M."/>
            <person name="Geng X."/>
            <person name="Song L."/>
            <person name="Sun F."/>
            <person name="Li C."/>
            <person name="Wang X."/>
            <person name="Chen A."/>
            <person name="Jin Y."/>
            <person name="Yuan Z."/>
            <person name="Yang Y."/>
            <person name="Tan S."/>
            <person name="Peatman E."/>
            <person name="Lu J."/>
            <person name="Qin Z."/>
            <person name="Dunham R."/>
            <person name="Li Z."/>
            <person name="Sonstegard T."/>
            <person name="Feng J."/>
            <person name="Danzmann R.G."/>
            <person name="Schroeder S."/>
            <person name="Scheffler B."/>
            <person name="Duke M.V."/>
            <person name="Ballard L."/>
            <person name="Kucuktas H."/>
            <person name="Kaltenboeck L."/>
            <person name="Liu H."/>
            <person name="Armbruster J."/>
            <person name="Xie Y."/>
            <person name="Kirby M.L."/>
            <person name="Tian Y."/>
            <person name="Flanagan M.E."/>
            <person name="Mu W."/>
            <person name="Waldbieser G.C."/>
        </authorList>
    </citation>
    <scope>NUCLEOTIDE SEQUENCE [LARGE SCALE GENOMIC DNA]</scope>
    <source>
        <strain evidence="29">SDA103</strain>
    </source>
</reference>
<dbReference type="GO" id="GO:0016887">
    <property type="term" value="F:ATP hydrolysis activity"/>
    <property type="evidence" value="ECO:0007669"/>
    <property type="project" value="InterPro"/>
</dbReference>
<dbReference type="Pfam" id="PF00176">
    <property type="entry name" value="SNF2-rel_dom"/>
    <property type="match status" value="1"/>
</dbReference>
<feature type="compositionally biased region" description="Basic and acidic residues" evidence="25">
    <location>
        <begin position="803"/>
        <end position="817"/>
    </location>
</feature>
<evidence type="ECO:0000256" key="9">
    <source>
        <dbReference type="ARBA" id="ARBA00022741"/>
    </source>
</evidence>
<evidence type="ECO:0000256" key="11">
    <source>
        <dbReference type="ARBA" id="ARBA00022771"/>
    </source>
</evidence>
<feature type="region of interest" description="Disordered" evidence="25">
    <location>
        <begin position="469"/>
        <end position="577"/>
    </location>
</feature>
<dbReference type="SMART" id="SM00487">
    <property type="entry name" value="DEXDc"/>
    <property type="match status" value="1"/>
</dbReference>
<feature type="compositionally biased region" description="Low complexity" evidence="25">
    <location>
        <begin position="1020"/>
        <end position="1032"/>
    </location>
</feature>
<dbReference type="InterPro" id="IPR011011">
    <property type="entry name" value="Znf_FYVE_PHD"/>
</dbReference>
<evidence type="ECO:0000256" key="21">
    <source>
        <dbReference type="ARBA" id="ARBA00031106"/>
    </source>
</evidence>
<evidence type="ECO:0000256" key="5">
    <source>
        <dbReference type="ARBA" id="ARBA00022454"/>
    </source>
</evidence>
<evidence type="ECO:0000256" key="18">
    <source>
        <dbReference type="ARBA" id="ARBA00023125"/>
    </source>
</evidence>
<dbReference type="InterPro" id="IPR038718">
    <property type="entry name" value="SNF2-like_sf"/>
</dbReference>
<keyword evidence="10" id="KW-0227">DNA damage</keyword>
<dbReference type="GO" id="GO:0003677">
    <property type="term" value="F:DNA binding"/>
    <property type="evidence" value="ECO:0007669"/>
    <property type="project" value="UniProtKB-KW"/>
</dbReference>
<comment type="subcellular location">
    <subcellularLocation>
        <location evidence="2">Chromosome</location>
        <location evidence="2">Telomere</location>
    </subcellularLocation>
    <subcellularLocation>
        <location evidence="1">Nucleus</location>
    </subcellularLocation>
</comment>
<sequence length="1869" mass="209665">MSTENGSKLTALVTKLHEFLDHSPEEETAASEVNEISSDKMASSDSNINDEIMEKPSCSTDVPKATPRSKRKPAVVTKHTVVNEPESADEREQDCIADNTDDATVMEEIPEDVVIVKPEPVNTEGKDEFRGPEFRNKGGSKVKEEGQRRRPDEHLQEIRCSRVNCTACGQQVNHFQRDSVYQHPILKVLLCKSCFKYYTSDDISKDDDGMDEQCRWCAEGGNLLCCDYCSNAFCKTCILRNLGRKELSGIMNDDDKWRCYVCQPEPLQDVVAACEKVLRNLECMKKPKGDHDKLRRDGTKHKRGKVKNTALNGKDANSDGSGTLTFSYKTLKVPKELLKKTKKLIETTNGLNSTFVQFIQQEPVYLGDSVVRHRHLKAFRSVLADLKKVHATLEEALDTEFRDLEVQNGEGNGLADNASVAHAVPNSEHVDRSNNDDQVVLDGAVDQVAASSEDYADEENVVPADVEMTEEAVPSAENPEDAAVENEASASKVVKSEPDRDDDGSAAGEASLDKDIVSVPPSVPEELFEMVERLSDCVKQEGEKDSLDSTDSTSSKTSLSDRKSPESGKKSAKVGKKLIVKLTPIPLKITIKKEDSKSQSKEKDGALSPDESRRSPRMKTTPLRKASEGRSKSRSDGARANVKDEDRGATLQIPVSIGPSDSDSDEVPEVLRQVEAMEASSDEQEAEPNGKAAGDDEAEKPVEQPAEKSAKRKLIPSSSDSDAGAKSSKTKKRAAKKKKGKESDSSNHDSDLEKEIKSLSKLSATKRSSKRGKKQANEGKKDGEDRKNTKEEDGGKEEEEDNESKKEGGESKKEGKKGPKRSFERKRRSKRGKENAPRDSSSSEEEEEQAADSGEDSSDQQKIKPILDSAMPHMDAFHQSSGDEAQLKEEPSRMVDDDDDPENRIAKKMLLAQIKANYSSGDDSSSEDEDCKKDTEEKSSAKAKNDGSSEGEEEEEDSDSGSEVDVKKAGRRHKLLRKKLTLSEGESDNDKPSKSNKEAKRRGRRKVSSDESADSDFKRSASGSSSESALSEEVSEDDEDSKSNKRRTRSSKKTEKDGERSYQKEKKKKRRRIKVQDDSSSNKSAEEGDEEDGEGDDEKGTPKGRKKIRKILKDDKLRSETQNALKEEEERRKRIAEKERLREKLRETIVVEESSQIACPITTKLVLDEDEETKEPLVQVHRNMVTKLKPHQVDGVQFIWDCCCESVKKTLKSAGSGCILAHCMGLGKTLQVVTFLHTVLLCEKLNFSTALVVCPLNTVLNWLNEFEKWQEGLKDEESLEVTELATVKRPQERAYALQRWHEDGGVMIIGYEMYRNLTQGRNIKSKKLKETLQKTLVDPGPDFVICDEGHVLKNEASAVSKAMNSIKTRRRVVLTGTPLQNNLIEYHCMVNFIKENLLGSVKEFRNRFINPIQNGQCADSTMVDVRIMKKRAHILYEMLAGCVQRRDYTALTKFLPPKHEYVLAVRMTPIQCKLYRYYLEHFTGVGSALEGGRGRAGTKLFQDFQMLSRIWTHPWCLQLDYISKENKGYFDEDSMDEFIASETEESSMSLTSEDEKPKRKKKRGKGKGESSDKSDSDDVEVIKEWNTSSRGGNPEGRNRAEPVEEVRPSNSGPGSPSPDWYKEFVTEADAEVLEHSGKIVLLFEILRMAEDVEDKVLVFSQSLISLDLIEDFLELAGRAKEEGKPSPYKGEGKWFRNIDYYRLDGSTNAITRKKWAEEFNDTSNVRGRLFLISTRAGSLGINLVAANRVIIFDASWNPSYDIQSIFRVYRFGQLKTVYVYRFLAQGTMEDKIYDRQVTKQSLSFRVVDQQQIERHFTMNELTELYSFEPDQLDDPSEKKSKRSTPMLPKECSPVLPTPPFFSHSGPNSR</sequence>
<evidence type="ECO:0000256" key="6">
    <source>
        <dbReference type="ARBA" id="ARBA00022499"/>
    </source>
</evidence>
<dbReference type="GO" id="GO:0045944">
    <property type="term" value="P:positive regulation of transcription by RNA polymerase II"/>
    <property type="evidence" value="ECO:0007669"/>
    <property type="project" value="UniProtKB-ARBA"/>
</dbReference>
<evidence type="ECO:0000256" key="22">
    <source>
        <dbReference type="ARBA" id="ARBA00043074"/>
    </source>
</evidence>
<dbReference type="PANTHER" id="PTHR45797">
    <property type="entry name" value="RAD54-LIKE"/>
    <property type="match status" value="1"/>
</dbReference>
<feature type="compositionally biased region" description="Basic and acidic residues" evidence="25">
    <location>
        <begin position="530"/>
        <end position="547"/>
    </location>
</feature>
<dbReference type="InterPro" id="IPR013083">
    <property type="entry name" value="Znf_RING/FYVE/PHD"/>
</dbReference>
<keyword evidence="15" id="KW-0067">ATP-binding</keyword>
<feature type="compositionally biased region" description="Basic residues" evidence="25">
    <location>
        <begin position="969"/>
        <end position="980"/>
    </location>
</feature>
<dbReference type="GO" id="GO:0005524">
    <property type="term" value="F:ATP binding"/>
    <property type="evidence" value="ECO:0007669"/>
    <property type="project" value="UniProtKB-KW"/>
</dbReference>
<dbReference type="Proteomes" id="UP000221080">
    <property type="component" value="Chromosome 8"/>
</dbReference>
<dbReference type="Pfam" id="PF00271">
    <property type="entry name" value="Helicase_C"/>
    <property type="match status" value="1"/>
</dbReference>
<dbReference type="OrthoDB" id="2020972at2759"/>
<feature type="coiled-coil region" evidence="24">
    <location>
        <begin position="1118"/>
        <end position="1148"/>
    </location>
</feature>
<feature type="compositionally biased region" description="Basic and acidic residues" evidence="25">
    <location>
        <begin position="1596"/>
        <end position="1607"/>
    </location>
</feature>
<evidence type="ECO:0000256" key="10">
    <source>
        <dbReference type="ARBA" id="ARBA00022763"/>
    </source>
</evidence>
<feature type="compositionally biased region" description="Acidic residues" evidence="25">
    <location>
        <begin position="842"/>
        <end position="858"/>
    </location>
</feature>
<feature type="compositionally biased region" description="Basic and acidic residues" evidence="25">
    <location>
        <begin position="625"/>
        <end position="648"/>
    </location>
</feature>
<feature type="compositionally biased region" description="Low complexity" evidence="25">
    <location>
        <begin position="549"/>
        <end position="558"/>
    </location>
</feature>
<keyword evidence="24" id="KW-0175">Coiled coil</keyword>
<feature type="compositionally biased region" description="Basic residues" evidence="25">
    <location>
        <begin position="818"/>
        <end position="831"/>
    </location>
</feature>
<evidence type="ECO:0000256" key="2">
    <source>
        <dbReference type="ARBA" id="ARBA00004574"/>
    </source>
</evidence>
<name>A0A2D0RG18_ICTPU</name>
<evidence type="ECO:0000259" key="28">
    <source>
        <dbReference type="PROSITE" id="PS51533"/>
    </source>
</evidence>
<evidence type="ECO:0000313" key="29">
    <source>
        <dbReference type="Proteomes" id="UP000221080"/>
    </source>
</evidence>
<feature type="compositionally biased region" description="Basic and acidic residues" evidence="25">
    <location>
        <begin position="591"/>
        <end position="614"/>
    </location>
</feature>
<dbReference type="SMART" id="SM00490">
    <property type="entry name" value="HELICc"/>
    <property type="match status" value="1"/>
</dbReference>
<dbReference type="CDD" id="cd18793">
    <property type="entry name" value="SF2_C_SNF"/>
    <property type="match status" value="1"/>
</dbReference>
<comment type="similarity">
    <text evidence="3">Belongs to the SNF2/RAD54 helicase family.</text>
</comment>
<dbReference type="InterPro" id="IPR027417">
    <property type="entry name" value="P-loop_NTPase"/>
</dbReference>
<keyword evidence="17" id="KW-0779">Telomere</keyword>
<evidence type="ECO:0000256" key="7">
    <source>
        <dbReference type="ARBA" id="ARBA00022553"/>
    </source>
</evidence>
<dbReference type="GO" id="GO:0140719">
    <property type="term" value="P:constitutive heterochromatin formation"/>
    <property type="evidence" value="ECO:0007669"/>
    <property type="project" value="UniProtKB-ARBA"/>
</dbReference>
<dbReference type="InterPro" id="IPR014001">
    <property type="entry name" value="Helicase_ATP-bd"/>
</dbReference>
<dbReference type="RefSeq" id="XP_017329479.1">
    <property type="nucleotide sequence ID" value="XM_017473990.3"/>
</dbReference>
<keyword evidence="20" id="KW-0539">Nucleus</keyword>
<dbReference type="PROSITE" id="PS51192">
    <property type="entry name" value="HELICASE_ATP_BIND_1"/>
    <property type="match status" value="1"/>
</dbReference>
<keyword evidence="9" id="KW-0547">Nucleotide-binding</keyword>
<evidence type="ECO:0000313" key="30">
    <source>
        <dbReference type="RefSeq" id="XP_017329479.1"/>
    </source>
</evidence>
<dbReference type="GO" id="GO:0008270">
    <property type="term" value="F:zinc ion binding"/>
    <property type="evidence" value="ECO:0007669"/>
    <property type="project" value="UniProtKB-KW"/>
</dbReference>
<feature type="region of interest" description="Disordered" evidence="25">
    <location>
        <begin position="122"/>
        <end position="150"/>
    </location>
</feature>
<dbReference type="InterPro" id="IPR041430">
    <property type="entry name" value="ADD_ATRX"/>
</dbReference>
<dbReference type="PANTHER" id="PTHR45797:SF3">
    <property type="entry name" value="TRANSCRIPTIONAL REGULATOR ATRX HOMOLOG"/>
    <property type="match status" value="1"/>
</dbReference>
<keyword evidence="16" id="KW-0832">Ubl conjugation</keyword>
<comment type="catalytic activity">
    <reaction evidence="23">
        <text>ATP + H2O = ADP + phosphate + H(+)</text>
        <dbReference type="Rhea" id="RHEA:13065"/>
        <dbReference type="ChEBI" id="CHEBI:15377"/>
        <dbReference type="ChEBI" id="CHEBI:15378"/>
        <dbReference type="ChEBI" id="CHEBI:30616"/>
        <dbReference type="ChEBI" id="CHEBI:43474"/>
        <dbReference type="ChEBI" id="CHEBI:456216"/>
        <dbReference type="EC" id="3.6.4.12"/>
    </reaction>
</comment>
<keyword evidence="11" id="KW-0863">Zinc-finger</keyword>
<keyword evidence="8" id="KW-0479">Metal-binding</keyword>
<feature type="domain" description="Helicase ATP-binding" evidence="26">
    <location>
        <begin position="1209"/>
        <end position="1396"/>
    </location>
</feature>
<proteinExistence type="inferred from homology"/>
<evidence type="ECO:0000256" key="23">
    <source>
        <dbReference type="ARBA" id="ARBA00047995"/>
    </source>
</evidence>
<dbReference type="SUPFAM" id="SSF57903">
    <property type="entry name" value="FYVE/PHD zinc finger"/>
    <property type="match status" value="1"/>
</dbReference>
<keyword evidence="6" id="KW-1017">Isopeptide bond</keyword>
<dbReference type="CTD" id="546"/>
<dbReference type="GO" id="GO:0016604">
    <property type="term" value="C:nuclear body"/>
    <property type="evidence" value="ECO:0007669"/>
    <property type="project" value="UniProtKB-ARBA"/>
</dbReference>
<dbReference type="Gene3D" id="3.40.50.300">
    <property type="entry name" value="P-loop containing nucleotide triphosphate hydrolases"/>
    <property type="match status" value="2"/>
</dbReference>
<evidence type="ECO:0000256" key="13">
    <source>
        <dbReference type="ARBA" id="ARBA00022806"/>
    </source>
</evidence>
<dbReference type="CDD" id="cd11726">
    <property type="entry name" value="ADDz_ATRX"/>
    <property type="match status" value="1"/>
</dbReference>
<evidence type="ECO:0000256" key="20">
    <source>
        <dbReference type="ARBA" id="ARBA00023242"/>
    </source>
</evidence>
<evidence type="ECO:0000256" key="25">
    <source>
        <dbReference type="SAM" id="MobiDB-lite"/>
    </source>
</evidence>
<feature type="compositionally biased region" description="Basic and acidic residues" evidence="25">
    <location>
        <begin position="559"/>
        <end position="569"/>
    </location>
</feature>
<dbReference type="FunFam" id="3.40.50.10810:FF:000011">
    <property type="entry name" value="Transcriptional regulator ATRX homolog"/>
    <property type="match status" value="1"/>
</dbReference>
<reference evidence="30" key="2">
    <citation type="submission" date="2025-08" db="UniProtKB">
        <authorList>
            <consortium name="RefSeq"/>
        </authorList>
    </citation>
    <scope>IDENTIFICATION</scope>
    <source>
        <tissue evidence="30">Blood</tissue>
    </source>
</reference>
<feature type="compositionally biased region" description="Acidic residues" evidence="25">
    <location>
        <begin position="949"/>
        <end position="962"/>
    </location>
</feature>
<feature type="domain" description="Helicase C-terminal" evidence="27">
    <location>
        <begin position="1644"/>
        <end position="1822"/>
    </location>
</feature>
<keyword evidence="12" id="KW-0378">Hydrolase</keyword>
<dbReference type="Gene3D" id="3.30.40.10">
    <property type="entry name" value="Zinc/RING finger domain, C3HC4 (zinc finger)"/>
    <property type="match status" value="1"/>
</dbReference>
<dbReference type="InterPro" id="IPR049730">
    <property type="entry name" value="SNF2/RAD54-like_C"/>
</dbReference>
<dbReference type="GO" id="GO:0006281">
    <property type="term" value="P:DNA repair"/>
    <property type="evidence" value="ECO:0007669"/>
    <property type="project" value="UniProtKB-KW"/>
</dbReference>
<evidence type="ECO:0000256" key="3">
    <source>
        <dbReference type="ARBA" id="ARBA00007025"/>
    </source>
</evidence>
<keyword evidence="13" id="KW-0347">Helicase</keyword>
<dbReference type="GO" id="GO:0000781">
    <property type="term" value="C:chromosome, telomeric region"/>
    <property type="evidence" value="ECO:0007669"/>
    <property type="project" value="UniProtKB-SubCell"/>
</dbReference>
<feature type="domain" description="PHD-type" evidence="28">
    <location>
        <begin position="153"/>
        <end position="290"/>
    </location>
</feature>
<dbReference type="Gene3D" id="1.20.120.850">
    <property type="entry name" value="SWI2/SNF2 ATPases, N-terminal domain"/>
    <property type="match status" value="1"/>
</dbReference>
<protein>
    <recommendedName>
        <fullName evidence="4">DNA helicase</fullName>
        <ecNumber evidence="4">3.6.4.12</ecNumber>
    </recommendedName>
    <alternativeName>
        <fullName evidence="21">ATP-dependent helicase ATRX</fullName>
    </alternativeName>
    <alternativeName>
        <fullName evidence="22">X-linked nuclear protein</fullName>
    </alternativeName>
</protein>
<evidence type="ECO:0000256" key="12">
    <source>
        <dbReference type="ARBA" id="ARBA00022801"/>
    </source>
</evidence>
<dbReference type="PROSITE" id="PS51194">
    <property type="entry name" value="HELICASE_CTER"/>
    <property type="match status" value="1"/>
</dbReference>
<feature type="compositionally biased region" description="Low complexity" evidence="25">
    <location>
        <begin position="1608"/>
        <end position="1618"/>
    </location>
</feature>
<evidence type="ECO:0000256" key="19">
    <source>
        <dbReference type="ARBA" id="ARBA00023204"/>
    </source>
</evidence>
<evidence type="ECO:0000256" key="15">
    <source>
        <dbReference type="ARBA" id="ARBA00022840"/>
    </source>
</evidence>
<feature type="region of interest" description="Disordered" evidence="25">
    <location>
        <begin position="1829"/>
        <end position="1869"/>
    </location>
</feature>
<feature type="compositionally biased region" description="Basic and acidic residues" evidence="25">
    <location>
        <begin position="775"/>
        <end position="793"/>
    </location>
</feature>
<feature type="compositionally biased region" description="Basic and acidic residues" evidence="25">
    <location>
        <begin position="1566"/>
        <end position="1583"/>
    </location>
</feature>
<evidence type="ECO:0000256" key="8">
    <source>
        <dbReference type="ARBA" id="ARBA00022723"/>
    </source>
</evidence>
<evidence type="ECO:0000256" key="16">
    <source>
        <dbReference type="ARBA" id="ARBA00022843"/>
    </source>
</evidence>
<feature type="compositionally biased region" description="Basic and acidic residues" evidence="25">
    <location>
        <begin position="124"/>
        <end position="150"/>
    </location>
</feature>
<dbReference type="SUPFAM" id="SSF52540">
    <property type="entry name" value="P-loop containing nucleoside triphosphate hydrolases"/>
    <property type="match status" value="2"/>
</dbReference>
<feature type="compositionally biased region" description="Acidic residues" evidence="25">
    <location>
        <begin position="1087"/>
        <end position="1097"/>
    </location>
</feature>
<dbReference type="InterPro" id="IPR001650">
    <property type="entry name" value="Helicase_C-like"/>
</dbReference>
<feature type="compositionally biased region" description="Basic and acidic residues" evidence="25">
    <location>
        <begin position="930"/>
        <end position="947"/>
    </location>
</feature>
<evidence type="ECO:0000256" key="4">
    <source>
        <dbReference type="ARBA" id="ARBA00012551"/>
    </source>
</evidence>
<feature type="region of interest" description="Disordered" evidence="25">
    <location>
        <begin position="21"/>
        <end position="77"/>
    </location>
</feature>
<dbReference type="InterPro" id="IPR000330">
    <property type="entry name" value="SNF2_N"/>
</dbReference>
<evidence type="ECO:0000256" key="14">
    <source>
        <dbReference type="ARBA" id="ARBA00022833"/>
    </source>
</evidence>
<dbReference type="InterPro" id="IPR044574">
    <property type="entry name" value="ARIP4-like"/>
</dbReference>
<accession>A0A2D0RG18</accession>
<feature type="compositionally biased region" description="Basic residues" evidence="25">
    <location>
        <begin position="728"/>
        <end position="740"/>
    </location>
</feature>
<feature type="compositionally biased region" description="Basic and acidic residues" evidence="25">
    <location>
        <begin position="885"/>
        <end position="895"/>
    </location>
</feature>